<gene>
    <name evidence="1" type="ORF">CEXT_323411</name>
</gene>
<organism evidence="1 2">
    <name type="scientific">Caerostris extrusa</name>
    <name type="common">Bark spider</name>
    <name type="synonym">Caerostris bankana</name>
    <dbReference type="NCBI Taxonomy" id="172846"/>
    <lineage>
        <taxon>Eukaryota</taxon>
        <taxon>Metazoa</taxon>
        <taxon>Ecdysozoa</taxon>
        <taxon>Arthropoda</taxon>
        <taxon>Chelicerata</taxon>
        <taxon>Arachnida</taxon>
        <taxon>Araneae</taxon>
        <taxon>Araneomorphae</taxon>
        <taxon>Entelegynae</taxon>
        <taxon>Araneoidea</taxon>
        <taxon>Araneidae</taxon>
        <taxon>Caerostris</taxon>
    </lineage>
</organism>
<dbReference type="AlphaFoldDB" id="A0AAV4SEV7"/>
<dbReference type="EMBL" id="BPLR01009216">
    <property type="protein sequence ID" value="GIY30378.1"/>
    <property type="molecule type" value="Genomic_DNA"/>
</dbReference>
<proteinExistence type="predicted"/>
<dbReference type="Gene3D" id="2.70.170.10">
    <property type="entry name" value="Neurotransmitter-gated ion-channel ligand-binding domain"/>
    <property type="match status" value="1"/>
</dbReference>
<dbReference type="GO" id="GO:0005230">
    <property type="term" value="F:extracellular ligand-gated monoatomic ion channel activity"/>
    <property type="evidence" value="ECO:0007669"/>
    <property type="project" value="InterPro"/>
</dbReference>
<dbReference type="SUPFAM" id="SSF63712">
    <property type="entry name" value="Nicotinic receptor ligand binding domain-like"/>
    <property type="match status" value="1"/>
</dbReference>
<dbReference type="Proteomes" id="UP001054945">
    <property type="component" value="Unassembled WGS sequence"/>
</dbReference>
<accession>A0AAV4SEV7</accession>
<reference evidence="1 2" key="1">
    <citation type="submission" date="2021-06" db="EMBL/GenBank/DDBJ databases">
        <title>Caerostris extrusa draft genome.</title>
        <authorList>
            <person name="Kono N."/>
            <person name="Arakawa K."/>
        </authorList>
    </citation>
    <scope>NUCLEOTIDE SEQUENCE [LARGE SCALE GENOMIC DNA]</scope>
</reference>
<dbReference type="GO" id="GO:0016020">
    <property type="term" value="C:membrane"/>
    <property type="evidence" value="ECO:0007669"/>
    <property type="project" value="InterPro"/>
</dbReference>
<evidence type="ECO:0000313" key="2">
    <source>
        <dbReference type="Proteomes" id="UP001054945"/>
    </source>
</evidence>
<name>A0AAV4SEV7_CAEEX</name>
<comment type="caution">
    <text evidence="1">The sequence shown here is derived from an EMBL/GenBank/DDBJ whole genome shotgun (WGS) entry which is preliminary data.</text>
</comment>
<keyword evidence="2" id="KW-1185">Reference proteome</keyword>
<dbReference type="InterPro" id="IPR036734">
    <property type="entry name" value="Neur_chan_lig-bd_sf"/>
</dbReference>
<sequence>MTIQDSNSFSSTGKPFTDKDLREFLFKDYDKLVRPVAQPNDSVNVTFDLVPISIRDLVSYVHFCRIMMTVHCNAEKVANTCKLYLLRCVNTLCNLNELCYCKSTEKMAGDRNRMSHMPGVLP</sequence>
<protein>
    <submittedName>
        <fullName evidence="1">Uncharacterized protein</fullName>
    </submittedName>
</protein>
<evidence type="ECO:0000313" key="1">
    <source>
        <dbReference type="EMBL" id="GIY30378.1"/>
    </source>
</evidence>